<keyword evidence="2" id="KW-1185">Reference proteome</keyword>
<name>A0ACB6R8Q1_9PLEO</name>
<comment type="caution">
    <text evidence="1">The sequence shown here is derived from an EMBL/GenBank/DDBJ whole genome shotgun (WGS) entry which is preliminary data.</text>
</comment>
<sequence>MFLRPGMVVWVAGIILTSLSTIVVALRYYCRYFLMGTVGATDHLMLTALLITWGNTVINYYQDQTSSSFRPSQFRIPEKRPKIAAALQGTLLTWYMYRITYIIGLCFVKLSILFFYRAIASHITFRRMVYATITFISLYTFAATIANIFQCQNPSDSWSTSAYFSQFDGPGPSKTPKPKVRCNNPVQLWVFSAAVNLFTDVVILLLPIPTLLGLRVPMNKRLALVGIFSVGIMAIVASCVRMWVMALWSESPANSAHFGADLLLWGQVETNSGIISASVPFLRMIFRGREKEPSEKNRGISPPRRPVDTNNKPLEISSMAFFSGPDVGPNGSPIWKPFITVPASLSSSSRDSAALEAQHPHQTV</sequence>
<organism evidence="1 2">
    <name type="scientific">Lindgomyces ingoldianus</name>
    <dbReference type="NCBI Taxonomy" id="673940"/>
    <lineage>
        <taxon>Eukaryota</taxon>
        <taxon>Fungi</taxon>
        <taxon>Dikarya</taxon>
        <taxon>Ascomycota</taxon>
        <taxon>Pezizomycotina</taxon>
        <taxon>Dothideomycetes</taxon>
        <taxon>Pleosporomycetidae</taxon>
        <taxon>Pleosporales</taxon>
        <taxon>Lindgomycetaceae</taxon>
        <taxon>Lindgomyces</taxon>
    </lineage>
</organism>
<dbReference type="EMBL" id="MU003495">
    <property type="protein sequence ID" value="KAF2475699.1"/>
    <property type="molecule type" value="Genomic_DNA"/>
</dbReference>
<evidence type="ECO:0000313" key="1">
    <source>
        <dbReference type="EMBL" id="KAF2475699.1"/>
    </source>
</evidence>
<proteinExistence type="predicted"/>
<accession>A0ACB6R8Q1</accession>
<reference evidence="1" key="1">
    <citation type="journal article" date="2020" name="Stud. Mycol.">
        <title>101 Dothideomycetes genomes: a test case for predicting lifestyles and emergence of pathogens.</title>
        <authorList>
            <person name="Haridas S."/>
            <person name="Albert R."/>
            <person name="Binder M."/>
            <person name="Bloem J."/>
            <person name="Labutti K."/>
            <person name="Salamov A."/>
            <person name="Andreopoulos B."/>
            <person name="Baker S."/>
            <person name="Barry K."/>
            <person name="Bills G."/>
            <person name="Bluhm B."/>
            <person name="Cannon C."/>
            <person name="Castanera R."/>
            <person name="Culley D."/>
            <person name="Daum C."/>
            <person name="Ezra D."/>
            <person name="Gonzalez J."/>
            <person name="Henrissat B."/>
            <person name="Kuo A."/>
            <person name="Liang C."/>
            <person name="Lipzen A."/>
            <person name="Lutzoni F."/>
            <person name="Magnuson J."/>
            <person name="Mondo S."/>
            <person name="Nolan M."/>
            <person name="Ohm R."/>
            <person name="Pangilinan J."/>
            <person name="Park H.-J."/>
            <person name="Ramirez L."/>
            <person name="Alfaro M."/>
            <person name="Sun H."/>
            <person name="Tritt A."/>
            <person name="Yoshinaga Y."/>
            <person name="Zwiers L.-H."/>
            <person name="Turgeon B."/>
            <person name="Goodwin S."/>
            <person name="Spatafora J."/>
            <person name="Crous P."/>
            <person name="Grigoriev I."/>
        </authorList>
    </citation>
    <scope>NUCLEOTIDE SEQUENCE</scope>
    <source>
        <strain evidence="1">ATCC 200398</strain>
    </source>
</reference>
<protein>
    <submittedName>
        <fullName evidence="1">Uncharacterized protein</fullName>
    </submittedName>
</protein>
<dbReference type="Proteomes" id="UP000799755">
    <property type="component" value="Unassembled WGS sequence"/>
</dbReference>
<gene>
    <name evidence="1" type="ORF">BDR25DRAFT_278305</name>
</gene>
<evidence type="ECO:0000313" key="2">
    <source>
        <dbReference type="Proteomes" id="UP000799755"/>
    </source>
</evidence>